<evidence type="ECO:0000256" key="1">
    <source>
        <dbReference type="ARBA" id="ARBA00004571"/>
    </source>
</evidence>
<evidence type="ECO:0000313" key="12">
    <source>
        <dbReference type="EMBL" id="QIJ70826.1"/>
    </source>
</evidence>
<keyword evidence="8 12" id="KW-0675">Receptor</keyword>
<gene>
    <name evidence="12" type="ORF">G4V39_00440</name>
</gene>
<dbReference type="GO" id="GO:0015344">
    <property type="term" value="F:siderophore uptake transmembrane transporter activity"/>
    <property type="evidence" value="ECO:0007669"/>
    <property type="project" value="TreeGrafter"/>
</dbReference>
<evidence type="ECO:0000256" key="6">
    <source>
        <dbReference type="ARBA" id="ARBA00023077"/>
    </source>
</evidence>
<proteinExistence type="inferred from homology"/>
<dbReference type="PANTHER" id="PTHR30069">
    <property type="entry name" value="TONB-DEPENDENT OUTER MEMBRANE RECEPTOR"/>
    <property type="match status" value="1"/>
</dbReference>
<dbReference type="RefSeq" id="WP_166031049.1">
    <property type="nucleotide sequence ID" value="NZ_CP048877.1"/>
</dbReference>
<organism evidence="12 13">
    <name type="scientific">Thermosulfuriphilus ammonigenes</name>
    <dbReference type="NCBI Taxonomy" id="1936021"/>
    <lineage>
        <taxon>Bacteria</taxon>
        <taxon>Pseudomonadati</taxon>
        <taxon>Thermodesulfobacteriota</taxon>
        <taxon>Thermodesulfobacteria</taxon>
        <taxon>Thermodesulfobacteriales</taxon>
        <taxon>Thermodesulfobacteriaceae</taxon>
        <taxon>Thermosulfuriphilus</taxon>
    </lineage>
</organism>
<dbReference type="Pfam" id="PF07715">
    <property type="entry name" value="Plug"/>
    <property type="match status" value="1"/>
</dbReference>
<evidence type="ECO:0000256" key="2">
    <source>
        <dbReference type="ARBA" id="ARBA00022448"/>
    </source>
</evidence>
<keyword evidence="2 10" id="KW-0813">Transport</keyword>
<keyword evidence="4 10" id="KW-0812">Transmembrane</keyword>
<dbReference type="InterPro" id="IPR037066">
    <property type="entry name" value="Plug_dom_sf"/>
</dbReference>
<evidence type="ECO:0000256" key="7">
    <source>
        <dbReference type="ARBA" id="ARBA00023136"/>
    </source>
</evidence>
<keyword evidence="9 10" id="KW-0998">Cell outer membrane</keyword>
<dbReference type="InterPro" id="IPR039426">
    <property type="entry name" value="TonB-dep_rcpt-like"/>
</dbReference>
<dbReference type="InterPro" id="IPR000531">
    <property type="entry name" value="Beta-barrel_TonB"/>
</dbReference>
<dbReference type="GO" id="GO:0044718">
    <property type="term" value="P:siderophore transmembrane transport"/>
    <property type="evidence" value="ECO:0007669"/>
    <property type="project" value="TreeGrafter"/>
</dbReference>
<evidence type="ECO:0000256" key="10">
    <source>
        <dbReference type="PROSITE-ProRule" id="PRU01360"/>
    </source>
</evidence>
<evidence type="ECO:0000256" key="5">
    <source>
        <dbReference type="ARBA" id="ARBA00022729"/>
    </source>
</evidence>
<dbReference type="SUPFAM" id="SSF56935">
    <property type="entry name" value="Porins"/>
    <property type="match status" value="1"/>
</dbReference>
<dbReference type="Gene3D" id="2.40.170.20">
    <property type="entry name" value="TonB-dependent receptor, beta-barrel domain"/>
    <property type="match status" value="1"/>
</dbReference>
<evidence type="ECO:0000256" key="11">
    <source>
        <dbReference type="RuleBase" id="RU003357"/>
    </source>
</evidence>
<dbReference type="GO" id="GO:0009279">
    <property type="term" value="C:cell outer membrane"/>
    <property type="evidence" value="ECO:0007669"/>
    <property type="project" value="UniProtKB-SubCell"/>
</dbReference>
<name>A0A6G7PTD9_9BACT</name>
<keyword evidence="5" id="KW-0732">Signal</keyword>
<evidence type="ECO:0000256" key="8">
    <source>
        <dbReference type="ARBA" id="ARBA00023170"/>
    </source>
</evidence>
<comment type="subcellular location">
    <subcellularLocation>
        <location evidence="1 10">Cell outer membrane</location>
        <topology evidence="1 10">Multi-pass membrane protein</topology>
    </subcellularLocation>
</comment>
<dbReference type="KEGG" id="tav:G4V39_00440"/>
<dbReference type="PANTHER" id="PTHR30069:SF29">
    <property type="entry name" value="HEMOGLOBIN AND HEMOGLOBIN-HAPTOGLOBIN-BINDING PROTEIN 1-RELATED"/>
    <property type="match status" value="1"/>
</dbReference>
<sequence length="631" mass="72479">MAEVATGYIQERYLAPATVTVISAEEIRNMGARNLLDVLRTVPDLEVSLDSIGLPVITMRGINSFGSKSVKFLINGQPVNSPIIAGGTFFFADLSVEAIDRVEIIRGPGSALYGSDAFVGVVNIILSRSPSPKVSYRRGSFDSDEIFFTGAQGDGQTRFWGSFSYRDSNGANLPIFRDYLSQDPTNQTVSQVPGRSQEWFRRWEIYAGLRRGPFILEAQYLNHADGGYYNYSGAVTRTNGTRPTRKFLWGRLRYEDHFGPFEARLGIYSSHLWYQHFLDYYPPGITVQGTTYPYGWRRERRAQIQEYGLEGRLTSRLSGHRITLGLEANQSSLGQIRTLSNYCLTNNFPYLREVPYPWIKGADRFHTSVYLQEEWSPVYWARLTLGGRFDYYDDVGRDLSLRGGLVISPTSKTFVKFLYGHGLRAPSFCELYLQSCVESPRKGNPNLDAEHMVAYELALEYLPFSDLSLSTTFFRHDYKDLIMVNPQTTLFENRARARTVGVELEGRLRWGLGRFNYLKLNYSYQDSRYKDHTPLTGSARDLGTMIFNWRLRPTMNLNFTVNYVGQRIGTGLGSYWITDVCFRFLKPHWEISLSVHNLFDKHYRYPDPNNRFPDDFLRPGRTIDCRLSWTF</sequence>
<keyword evidence="13" id="KW-1185">Reference proteome</keyword>
<dbReference type="Pfam" id="PF00593">
    <property type="entry name" value="TonB_dep_Rec_b-barrel"/>
    <property type="match status" value="1"/>
</dbReference>
<keyword evidence="7 10" id="KW-0472">Membrane</keyword>
<dbReference type="Proteomes" id="UP000502179">
    <property type="component" value="Chromosome"/>
</dbReference>
<dbReference type="InterPro" id="IPR036942">
    <property type="entry name" value="Beta-barrel_TonB_sf"/>
</dbReference>
<evidence type="ECO:0000256" key="3">
    <source>
        <dbReference type="ARBA" id="ARBA00022452"/>
    </source>
</evidence>
<dbReference type="CDD" id="cd01347">
    <property type="entry name" value="ligand_gated_channel"/>
    <property type="match status" value="1"/>
</dbReference>
<dbReference type="PROSITE" id="PS52016">
    <property type="entry name" value="TONB_DEPENDENT_REC_3"/>
    <property type="match status" value="1"/>
</dbReference>
<dbReference type="AlphaFoldDB" id="A0A6G7PTD9"/>
<dbReference type="EMBL" id="CP048877">
    <property type="protein sequence ID" value="QIJ70826.1"/>
    <property type="molecule type" value="Genomic_DNA"/>
</dbReference>
<evidence type="ECO:0000256" key="4">
    <source>
        <dbReference type="ARBA" id="ARBA00022692"/>
    </source>
</evidence>
<dbReference type="Gene3D" id="2.170.130.10">
    <property type="entry name" value="TonB-dependent receptor, plug domain"/>
    <property type="match status" value="1"/>
</dbReference>
<reference evidence="12 13" key="1">
    <citation type="submission" date="2020-02" db="EMBL/GenBank/DDBJ databases">
        <title>Genome analysis of Thermosulfuriphilus ammonigenes ST65T, an anaerobic thermophilic chemolithoautotrophic bacterium isolated from a deep-sea hydrothermal vent.</title>
        <authorList>
            <person name="Slobodkina G."/>
            <person name="Allioux M."/>
            <person name="Merkel A."/>
            <person name="Alain K."/>
            <person name="Jebbar M."/>
            <person name="Slobodkin A."/>
        </authorList>
    </citation>
    <scope>NUCLEOTIDE SEQUENCE [LARGE SCALE GENOMIC DNA]</scope>
    <source>
        <strain evidence="12 13">ST65</strain>
    </source>
</reference>
<keyword evidence="3 10" id="KW-1134">Transmembrane beta strand</keyword>
<accession>A0A6G7PTD9</accession>
<comment type="similarity">
    <text evidence="10 11">Belongs to the TonB-dependent receptor family.</text>
</comment>
<evidence type="ECO:0000313" key="13">
    <source>
        <dbReference type="Proteomes" id="UP000502179"/>
    </source>
</evidence>
<evidence type="ECO:0000256" key="9">
    <source>
        <dbReference type="ARBA" id="ARBA00023237"/>
    </source>
</evidence>
<keyword evidence="6 11" id="KW-0798">TonB box</keyword>
<dbReference type="InterPro" id="IPR012910">
    <property type="entry name" value="Plug_dom"/>
</dbReference>
<protein>
    <submittedName>
        <fullName evidence="12">TonB-dependent receptor</fullName>
    </submittedName>
</protein>